<evidence type="ECO:0000313" key="2">
    <source>
        <dbReference type="Proteomes" id="UP000244754"/>
    </source>
</evidence>
<dbReference type="Gene3D" id="3.40.50.1820">
    <property type="entry name" value="alpha/beta hydrolase"/>
    <property type="match status" value="1"/>
</dbReference>
<dbReference type="KEGG" id="clia:C3E79_10335"/>
<accession>A0A2S0WGB9</accession>
<evidence type="ECO:0000313" key="1">
    <source>
        <dbReference type="EMBL" id="AWB84825.1"/>
    </source>
</evidence>
<proteinExistence type="predicted"/>
<protein>
    <submittedName>
        <fullName evidence="1">Triacylglycerol lipase</fullName>
    </submittedName>
</protein>
<gene>
    <name evidence="1" type="ORF">C3E79_10335</name>
</gene>
<dbReference type="EMBL" id="CP026948">
    <property type="protein sequence ID" value="AWB84825.1"/>
    <property type="molecule type" value="Genomic_DNA"/>
</dbReference>
<dbReference type="GO" id="GO:0016042">
    <property type="term" value="P:lipid catabolic process"/>
    <property type="evidence" value="ECO:0007669"/>
    <property type="project" value="InterPro"/>
</dbReference>
<dbReference type="InterPro" id="IPR029058">
    <property type="entry name" value="AB_hydrolase_fold"/>
</dbReference>
<keyword evidence="2" id="KW-1185">Reference proteome</keyword>
<sequence>MRFDAAALLAMIATGAYLGVKGRPASPYNDASFTPRHPTPVLYVHGAASALAGFNPNARLLRQHGYWTWGYNYGATDIASIAGRIPGINGFGELDSLVDELSTNIDHVKDATGAPHVDIVAHSQGGLLTRIYIARGGGANIRRVVGIGANFHGTDLRGRAEKILPLAERLPSLASRVAGPGALQQIAGSPFWETVADLPVVDPGVVYTTIYSPADHVVTPNSASMLPTDAGADVVNINLAEKYPGAARVSHARMPGDPYVAQLTLWGLERESTH</sequence>
<dbReference type="InterPro" id="IPR002918">
    <property type="entry name" value="Lipase_EstA/Esterase_EstB"/>
</dbReference>
<dbReference type="OrthoDB" id="8871309at2"/>
<dbReference type="SUPFAM" id="SSF53474">
    <property type="entry name" value="alpha/beta-Hydrolases"/>
    <property type="match status" value="1"/>
</dbReference>
<dbReference type="RefSeq" id="WP_108404833.1">
    <property type="nucleotide sequence ID" value="NZ_CP026948.1"/>
</dbReference>
<dbReference type="AlphaFoldDB" id="A0A2S0WGB9"/>
<name>A0A2S0WGB9_9CORY</name>
<organism evidence="1 2">
    <name type="scientific">Corynebacterium liangguodongii</name>
    <dbReference type="NCBI Taxonomy" id="2079535"/>
    <lineage>
        <taxon>Bacteria</taxon>
        <taxon>Bacillati</taxon>
        <taxon>Actinomycetota</taxon>
        <taxon>Actinomycetes</taxon>
        <taxon>Mycobacteriales</taxon>
        <taxon>Corynebacteriaceae</taxon>
        <taxon>Corynebacterium</taxon>
    </lineage>
</organism>
<dbReference type="Proteomes" id="UP000244754">
    <property type="component" value="Chromosome"/>
</dbReference>
<dbReference type="GO" id="GO:0016787">
    <property type="term" value="F:hydrolase activity"/>
    <property type="evidence" value="ECO:0007669"/>
    <property type="project" value="InterPro"/>
</dbReference>
<reference evidence="2" key="1">
    <citation type="submission" date="2018-01" db="EMBL/GenBank/DDBJ databases">
        <authorList>
            <person name="Li J."/>
        </authorList>
    </citation>
    <scope>NUCLEOTIDE SEQUENCE [LARGE SCALE GENOMIC DNA]</scope>
    <source>
        <strain evidence="2">2184</strain>
    </source>
</reference>
<dbReference type="Pfam" id="PF01674">
    <property type="entry name" value="Lipase_2"/>
    <property type="match status" value="1"/>
</dbReference>